<keyword evidence="2" id="KW-1185">Reference proteome</keyword>
<dbReference type="EMBL" id="NJAJ01000013">
    <property type="protein sequence ID" value="PHM65825.1"/>
    <property type="molecule type" value="Genomic_DNA"/>
</dbReference>
<sequence length="33" mass="3891">MEQLQGYDILKYNKHVIVTELFKQVAVLIKKSL</sequence>
<accession>A0A2D0KR85</accession>
<dbReference type="AlphaFoldDB" id="A0A2D0KR85"/>
<gene>
    <name evidence="1" type="ORF">Xsto_01772</name>
</gene>
<evidence type="ECO:0000313" key="1">
    <source>
        <dbReference type="EMBL" id="PHM65825.1"/>
    </source>
</evidence>
<protein>
    <submittedName>
        <fullName evidence="1">Uncharacterized protein</fullName>
    </submittedName>
</protein>
<name>A0A2D0KR85_9GAMM</name>
<dbReference type="Proteomes" id="UP000222366">
    <property type="component" value="Unassembled WGS sequence"/>
</dbReference>
<comment type="caution">
    <text evidence="1">The sequence shown here is derived from an EMBL/GenBank/DDBJ whole genome shotgun (WGS) entry which is preliminary data.</text>
</comment>
<evidence type="ECO:0000313" key="2">
    <source>
        <dbReference type="Proteomes" id="UP000222366"/>
    </source>
</evidence>
<proteinExistence type="predicted"/>
<organism evidence="1 2">
    <name type="scientific">Xenorhabdus stockiae</name>
    <dbReference type="NCBI Taxonomy" id="351614"/>
    <lineage>
        <taxon>Bacteria</taxon>
        <taxon>Pseudomonadati</taxon>
        <taxon>Pseudomonadota</taxon>
        <taxon>Gammaproteobacteria</taxon>
        <taxon>Enterobacterales</taxon>
        <taxon>Morganellaceae</taxon>
        <taxon>Xenorhabdus</taxon>
    </lineage>
</organism>
<reference evidence="1 2" key="1">
    <citation type="journal article" date="2017" name="Nat. Microbiol.">
        <title>Natural product diversity associated with the nematode symbionts Photorhabdus and Xenorhabdus.</title>
        <authorList>
            <person name="Tobias N.J."/>
            <person name="Wolff H."/>
            <person name="Djahanschiri B."/>
            <person name="Grundmann F."/>
            <person name="Kronenwerth M."/>
            <person name="Shi Y.M."/>
            <person name="Simonyi S."/>
            <person name="Grun P."/>
            <person name="Shapiro-Ilan D."/>
            <person name="Pidot S.J."/>
            <person name="Stinear T.P."/>
            <person name="Ebersberger I."/>
            <person name="Bode H.B."/>
        </authorList>
    </citation>
    <scope>NUCLEOTIDE SEQUENCE [LARGE SCALE GENOMIC DNA]</scope>
    <source>
        <strain evidence="1 2">DSM 17904</strain>
    </source>
</reference>